<dbReference type="AlphaFoldDB" id="A0AAF1JY01"/>
<keyword evidence="2" id="KW-1185">Reference proteome</keyword>
<evidence type="ECO:0000313" key="2">
    <source>
        <dbReference type="Proteomes" id="UP001196068"/>
    </source>
</evidence>
<accession>A0AAF1JY01</accession>
<dbReference type="EMBL" id="JAAEDH010000019">
    <property type="protein sequence ID" value="MBR0656536.1"/>
    <property type="molecule type" value="Genomic_DNA"/>
</dbReference>
<protein>
    <recommendedName>
        <fullName evidence="3">Glycosyltransferase family 2 protein</fullName>
    </recommendedName>
</protein>
<gene>
    <name evidence="1" type="ORF">GXW79_15755</name>
</gene>
<comment type="caution">
    <text evidence="1">The sequence shown here is derived from an EMBL/GenBank/DDBJ whole genome shotgun (WGS) entry which is preliminary data.</text>
</comment>
<name>A0AAF1JY01_9PROT</name>
<organism evidence="1 2">
    <name type="scientific">Plastoroseomonas arctica</name>
    <dbReference type="NCBI Taxonomy" id="1509237"/>
    <lineage>
        <taxon>Bacteria</taxon>
        <taxon>Pseudomonadati</taxon>
        <taxon>Pseudomonadota</taxon>
        <taxon>Alphaproteobacteria</taxon>
        <taxon>Acetobacterales</taxon>
        <taxon>Acetobacteraceae</taxon>
        <taxon>Plastoroseomonas</taxon>
    </lineage>
</organism>
<dbReference type="RefSeq" id="WP_211875403.1">
    <property type="nucleotide sequence ID" value="NZ_JAAEDH010000019.1"/>
</dbReference>
<evidence type="ECO:0008006" key="3">
    <source>
        <dbReference type="Google" id="ProtNLM"/>
    </source>
</evidence>
<reference evidence="1" key="2">
    <citation type="journal article" date="2021" name="Syst. Appl. Microbiol.">
        <title>Roseomonas hellenica sp. nov., isolated from roots of wild-growing Alkanna tinctoria.</title>
        <authorList>
            <person name="Rat A."/>
            <person name="Naranjo H.D."/>
            <person name="Lebbe L."/>
            <person name="Cnockaert M."/>
            <person name="Krigas N."/>
            <person name="Grigoriadou K."/>
            <person name="Maloupa E."/>
            <person name="Willems A."/>
        </authorList>
    </citation>
    <scope>NUCLEOTIDE SEQUENCE</scope>
    <source>
        <strain evidence="1">LMG 28251</strain>
    </source>
</reference>
<evidence type="ECO:0000313" key="1">
    <source>
        <dbReference type="EMBL" id="MBR0656536.1"/>
    </source>
</evidence>
<sequence>MAVTRACLSSITLSEAEGVVRAPFRDELARASDFEERFDYLTLIYDLFWSADGTEIIGIGPPFHFPEANNTLPRFVALPSGVPCAVRHDRRPGRPLNGRSRFRIAAPSGTTGLGIDFAGQHWLAHVQPNLSHLALDRRCLVTLTRNNPSAWVVDWINYHHRQHGFDAFLLFDNSSSNPTSDALARDINAHCPSIRCLLVDAPFPYGPTSSRALGGSRDSNFLQTGLYEIALRRFFLDAAVIANFDIDELLVERTPSAFKALVSSSSFESHLVPRFNVFGDPPPEGRLKRHRDDDQMSFKHSVLPKWIVNPAAIRVDDQLHVHGVIGHGKRQVEPDALYVAHFFGLSLGQGPRWNGDSRGEAPAEISHIKQNSALRRLLDVAFPEPETPPAWSPLALHKADLLKRRAAMAHHAGQNELALALLDRSAAVAPDHYPSLELRRAVLLALGRATEAALLNPRLDRTKLPRFYEVMADYHTHRAEPAKAAEWRARAAATFLPSAQVS</sequence>
<proteinExistence type="predicted"/>
<dbReference type="Proteomes" id="UP001196068">
    <property type="component" value="Unassembled WGS sequence"/>
</dbReference>
<reference evidence="1" key="1">
    <citation type="submission" date="2020-01" db="EMBL/GenBank/DDBJ databases">
        <authorList>
            <person name="Rat A."/>
        </authorList>
    </citation>
    <scope>NUCLEOTIDE SEQUENCE</scope>
    <source>
        <strain evidence="1">LMG 28251</strain>
    </source>
</reference>